<dbReference type="InterPro" id="IPR009351">
    <property type="entry name" value="AlkZ-like"/>
</dbReference>
<organism evidence="1 2">
    <name type="scientific">Mesorhizobium liriopis</name>
    <dbReference type="NCBI Taxonomy" id="2953882"/>
    <lineage>
        <taxon>Bacteria</taxon>
        <taxon>Pseudomonadati</taxon>
        <taxon>Pseudomonadota</taxon>
        <taxon>Alphaproteobacteria</taxon>
        <taxon>Hyphomicrobiales</taxon>
        <taxon>Phyllobacteriaceae</taxon>
        <taxon>Mesorhizobium</taxon>
    </lineage>
</organism>
<proteinExistence type="predicted"/>
<evidence type="ECO:0000313" key="1">
    <source>
        <dbReference type="EMBL" id="MCO6050741.1"/>
    </source>
</evidence>
<reference evidence="1 2" key="1">
    <citation type="submission" date="2022-06" db="EMBL/GenBank/DDBJ databases">
        <title>Mesorhizobium sp. strain RP14 Genome sequencing and assembly.</title>
        <authorList>
            <person name="Kim I."/>
        </authorList>
    </citation>
    <scope>NUCLEOTIDE SEQUENCE [LARGE SCALE GENOMIC DNA]</scope>
    <source>
        <strain evidence="2">RP14(2022)</strain>
    </source>
</reference>
<dbReference type="EMBL" id="JAMXQS010000006">
    <property type="protein sequence ID" value="MCO6050741.1"/>
    <property type="molecule type" value="Genomic_DNA"/>
</dbReference>
<dbReference type="Proteomes" id="UP001205906">
    <property type="component" value="Unassembled WGS sequence"/>
</dbReference>
<comment type="caution">
    <text evidence="1">The sequence shown here is derived from an EMBL/GenBank/DDBJ whole genome shotgun (WGS) entry which is preliminary data.</text>
</comment>
<accession>A0ABT1C7E4</accession>
<evidence type="ECO:0000313" key="2">
    <source>
        <dbReference type="Proteomes" id="UP001205906"/>
    </source>
</evidence>
<dbReference type="PANTHER" id="PTHR30528:SF0">
    <property type="entry name" value="CYTOPLASMIC PROTEIN"/>
    <property type="match status" value="1"/>
</dbReference>
<protein>
    <submittedName>
        <fullName evidence="1">Winged helix-turn-helix domain-containing protein</fullName>
    </submittedName>
</protein>
<gene>
    <name evidence="1" type="ORF">NGM99_13215</name>
</gene>
<keyword evidence="2" id="KW-1185">Reference proteome</keyword>
<dbReference type="Pfam" id="PF06224">
    <property type="entry name" value="AlkZ-like"/>
    <property type="match status" value="1"/>
</dbReference>
<dbReference type="RefSeq" id="WP_252819631.1">
    <property type="nucleotide sequence ID" value="NZ_JAMXQS010000006.1"/>
</dbReference>
<sequence length="425" mass="48230">MVQTISQAQARRIALYAQGLSRPRRDAIPTRRDVLKLADRLNLFQIDSVSVLVRAHYMPLFSRLGPYAPALLEGAAKGKRRGLFEYWAHEASFLPLSAWPLMQWRMARARNGEGIYGGLANFGRERPDMIQSILGEVTKRGPLSASEIDGERGAGGWWGWSDTKRAFEWLFWAGLLTASHRRTSFERVYDLPERTLPAEVLGRPVPDVADAHRQLLALSARAHGIATAHCLRDYFRLSPSDVKNRLEELVEEGTLIPVAIKDWDRPAYMHRDAKLPRRVEGRALLSPFDPLVWERNRSENLFDFRYRIEIYVPAEKRIHGYYVLPFLLRDRIAARVDLKADRAGKVLRVLAAYAEPGAPDDTAEELAAELRLMANWLKLNSIEVAPRGDLAPRLLTATGSVFGIKDGQKLGTDFVRFQLKTDIRK</sequence>
<dbReference type="PANTHER" id="PTHR30528">
    <property type="entry name" value="CYTOPLASMIC PROTEIN"/>
    <property type="match status" value="1"/>
</dbReference>
<name>A0ABT1C7E4_9HYPH</name>